<organism evidence="9 10">
    <name type="scientific">Fusarium coffeatum</name>
    <dbReference type="NCBI Taxonomy" id="231269"/>
    <lineage>
        <taxon>Eukaryota</taxon>
        <taxon>Fungi</taxon>
        <taxon>Dikarya</taxon>
        <taxon>Ascomycota</taxon>
        <taxon>Pezizomycotina</taxon>
        <taxon>Sordariomycetes</taxon>
        <taxon>Hypocreomycetidae</taxon>
        <taxon>Hypocreales</taxon>
        <taxon>Nectriaceae</taxon>
        <taxon>Fusarium</taxon>
        <taxon>Fusarium incarnatum-equiseti species complex</taxon>
    </lineage>
</organism>
<feature type="transmembrane region" description="Helical" evidence="7">
    <location>
        <begin position="93"/>
        <end position="116"/>
    </location>
</feature>
<dbReference type="Pfam" id="PF20684">
    <property type="entry name" value="Fung_rhodopsin"/>
    <property type="match status" value="1"/>
</dbReference>
<dbReference type="InterPro" id="IPR052337">
    <property type="entry name" value="SAT4-like"/>
</dbReference>
<dbReference type="AlphaFoldDB" id="A0A366RR70"/>
<dbReference type="PANTHER" id="PTHR33048:SF47">
    <property type="entry name" value="INTEGRAL MEMBRANE PROTEIN-RELATED"/>
    <property type="match status" value="1"/>
</dbReference>
<feature type="transmembrane region" description="Helical" evidence="7">
    <location>
        <begin position="17"/>
        <end position="38"/>
    </location>
</feature>
<feature type="domain" description="Rhodopsin" evidence="8">
    <location>
        <begin position="34"/>
        <end position="271"/>
    </location>
</feature>
<comment type="subcellular location">
    <subcellularLocation>
        <location evidence="1">Membrane</location>
        <topology evidence="1">Multi-pass membrane protein</topology>
    </subcellularLocation>
</comment>
<comment type="similarity">
    <text evidence="5">Belongs to the SAT4 family.</text>
</comment>
<evidence type="ECO:0000313" key="9">
    <source>
        <dbReference type="EMBL" id="RBR18910.1"/>
    </source>
</evidence>
<feature type="transmembrane region" description="Helical" evidence="7">
    <location>
        <begin position="246"/>
        <end position="265"/>
    </location>
</feature>
<dbReference type="OrthoDB" id="3648173at2759"/>
<evidence type="ECO:0000256" key="7">
    <source>
        <dbReference type="SAM" id="Phobius"/>
    </source>
</evidence>
<evidence type="ECO:0000256" key="6">
    <source>
        <dbReference type="SAM" id="MobiDB-lite"/>
    </source>
</evidence>
<feature type="region of interest" description="Disordered" evidence="6">
    <location>
        <begin position="364"/>
        <end position="384"/>
    </location>
</feature>
<dbReference type="GO" id="GO:0016020">
    <property type="term" value="C:membrane"/>
    <property type="evidence" value="ECO:0007669"/>
    <property type="project" value="UniProtKB-SubCell"/>
</dbReference>
<feature type="compositionally biased region" description="Polar residues" evidence="6">
    <location>
        <begin position="308"/>
        <end position="320"/>
    </location>
</feature>
<evidence type="ECO:0000313" key="10">
    <source>
        <dbReference type="Proteomes" id="UP000253153"/>
    </source>
</evidence>
<dbReference type="RefSeq" id="XP_031015979.1">
    <property type="nucleotide sequence ID" value="XM_031159977.1"/>
</dbReference>
<evidence type="ECO:0000259" key="8">
    <source>
        <dbReference type="Pfam" id="PF20684"/>
    </source>
</evidence>
<dbReference type="EMBL" id="QKXC01000119">
    <property type="protein sequence ID" value="RBR18910.1"/>
    <property type="molecule type" value="Genomic_DNA"/>
</dbReference>
<dbReference type="PANTHER" id="PTHR33048">
    <property type="entry name" value="PTH11-LIKE INTEGRAL MEMBRANE PROTEIN (AFU_ORTHOLOGUE AFUA_5G11245)"/>
    <property type="match status" value="1"/>
</dbReference>
<protein>
    <recommendedName>
        <fullName evidence="8">Rhodopsin domain-containing protein</fullName>
    </recommendedName>
</protein>
<name>A0A366RR70_9HYPO</name>
<accession>A0A366RR70</accession>
<feature type="region of interest" description="Disordered" evidence="6">
    <location>
        <begin position="285"/>
        <end position="326"/>
    </location>
</feature>
<dbReference type="Proteomes" id="UP000253153">
    <property type="component" value="Unassembled WGS sequence"/>
</dbReference>
<evidence type="ECO:0000256" key="2">
    <source>
        <dbReference type="ARBA" id="ARBA00022692"/>
    </source>
</evidence>
<sequence>MDEQVGSMPSESRSAEIQAILFTFSIISVVSVALRSYVRARILRSFSYDDACAALALVLALGAAVAIAYENKYGLGYHTDEQPKSARVPYTKAFYASVVIYNIAMCIIKIGILLQYRRVFAVRMIQIITFYGTILMICWTIIIAFINIFICVPVSKFWTPDLPGRCLDSLAIWYMMAGFNLVTDLVVFCMPLPVIKSLNLPRKQKIMLFAIFSLGFFACVVSIYRIHTLKMAAETKDPNWDNVDAAIWSFLEVTIAIITACLPTLKPLFSKLMPKIFAASYGRSNAQSYGESPKSLALRSRSTKKTGGRNTHVTDDTTTLKGDGAPISTHRSGISVSIRAECDGSGDEETLVGGEGGGITAKTVITQERESWNDGGPSQSRTSF</sequence>
<keyword evidence="2 7" id="KW-0812">Transmembrane</keyword>
<reference evidence="9 10" key="1">
    <citation type="submission" date="2018-06" db="EMBL/GenBank/DDBJ databases">
        <title>Fusarium incarnatum-equiseti species complex species 28.</title>
        <authorList>
            <person name="Gardiner D.M."/>
        </authorList>
    </citation>
    <scope>NUCLEOTIDE SEQUENCE [LARGE SCALE GENOMIC DNA]</scope>
    <source>
        <strain evidence="9 10">FIESC_28</strain>
    </source>
</reference>
<evidence type="ECO:0000256" key="4">
    <source>
        <dbReference type="ARBA" id="ARBA00023136"/>
    </source>
</evidence>
<comment type="caution">
    <text evidence="9">The sequence shown here is derived from an EMBL/GenBank/DDBJ whole genome shotgun (WGS) entry which is preliminary data.</text>
</comment>
<keyword evidence="10" id="KW-1185">Reference proteome</keyword>
<feature type="transmembrane region" description="Helical" evidence="7">
    <location>
        <begin position="128"/>
        <end position="150"/>
    </location>
</feature>
<gene>
    <name evidence="9" type="ORF">FIESC28_05832</name>
</gene>
<keyword evidence="4 7" id="KW-0472">Membrane</keyword>
<keyword evidence="3 7" id="KW-1133">Transmembrane helix</keyword>
<proteinExistence type="inferred from homology"/>
<dbReference type="InterPro" id="IPR049326">
    <property type="entry name" value="Rhodopsin_dom_fungi"/>
</dbReference>
<feature type="transmembrane region" description="Helical" evidence="7">
    <location>
        <begin position="50"/>
        <end position="69"/>
    </location>
</feature>
<evidence type="ECO:0000256" key="3">
    <source>
        <dbReference type="ARBA" id="ARBA00022989"/>
    </source>
</evidence>
<feature type="transmembrane region" description="Helical" evidence="7">
    <location>
        <begin position="206"/>
        <end position="226"/>
    </location>
</feature>
<evidence type="ECO:0000256" key="5">
    <source>
        <dbReference type="ARBA" id="ARBA00038359"/>
    </source>
</evidence>
<feature type="transmembrane region" description="Helical" evidence="7">
    <location>
        <begin position="170"/>
        <end position="194"/>
    </location>
</feature>
<evidence type="ECO:0000256" key="1">
    <source>
        <dbReference type="ARBA" id="ARBA00004141"/>
    </source>
</evidence>
<dbReference type="GeneID" id="41995273"/>